<organism evidence="2 3">
    <name type="scientific">Vibrio ziniensis</name>
    <dbReference type="NCBI Taxonomy" id="2711221"/>
    <lineage>
        <taxon>Bacteria</taxon>
        <taxon>Pseudomonadati</taxon>
        <taxon>Pseudomonadota</taxon>
        <taxon>Gammaproteobacteria</taxon>
        <taxon>Vibrionales</taxon>
        <taxon>Vibrionaceae</taxon>
        <taxon>Vibrio</taxon>
    </lineage>
</organism>
<evidence type="ECO:0000256" key="1">
    <source>
        <dbReference type="SAM" id="SignalP"/>
    </source>
</evidence>
<gene>
    <name evidence="2" type="ORF">G5S32_21025</name>
</gene>
<dbReference type="AlphaFoldDB" id="A0A6G7CQV7"/>
<dbReference type="Gene3D" id="3.15.10.40">
    <property type="entry name" value="Uncharacterised protein PF07273, DUF1439"/>
    <property type="match status" value="1"/>
</dbReference>
<evidence type="ECO:0000313" key="3">
    <source>
        <dbReference type="Proteomes" id="UP000503003"/>
    </source>
</evidence>
<keyword evidence="1" id="KW-0732">Signal</keyword>
<dbReference type="Proteomes" id="UP000503003">
    <property type="component" value="Chromosome 2"/>
</dbReference>
<feature type="signal peptide" evidence="1">
    <location>
        <begin position="1"/>
        <end position="24"/>
    </location>
</feature>
<evidence type="ECO:0000313" key="2">
    <source>
        <dbReference type="EMBL" id="QIH44426.1"/>
    </source>
</evidence>
<sequence>MIKKAFKSLILPFLVITFAGCASYSVTEQDMTKYLDDNVSFEQSVGVENVMHAFVSIHDMDVSIGRVDADRVSVLANTIAKIQIWNQPEKKLELDLEFSAVPQYDKETGEIFLKSLRLDRFDEESQLLTPEIKQLLKPAVSMIGTALSQYPVYKLDSSKVEQALLKSVEPNLVIKDNKLVIELFD</sequence>
<dbReference type="InterPro" id="IPR010835">
    <property type="entry name" value="DUF1439"/>
</dbReference>
<feature type="chain" id="PRO_5026080967" evidence="1">
    <location>
        <begin position="25"/>
        <end position="185"/>
    </location>
</feature>
<dbReference type="PROSITE" id="PS51257">
    <property type="entry name" value="PROKAR_LIPOPROTEIN"/>
    <property type="match status" value="1"/>
</dbReference>
<dbReference type="EMBL" id="CP049332">
    <property type="protein sequence ID" value="QIH44426.1"/>
    <property type="molecule type" value="Genomic_DNA"/>
</dbReference>
<reference evidence="2 3" key="1">
    <citation type="submission" date="2020-02" db="EMBL/GenBank/DDBJ databases">
        <title>A complete genome of a marine bacterium Vibrio sp. ZWAL4003 isolated from the mangrove sediment with the ability to degrade polysaccharides.</title>
        <authorList>
            <person name="Wu J."/>
            <person name="Qu W."/>
            <person name="Zeng R."/>
        </authorList>
    </citation>
    <scope>NUCLEOTIDE SEQUENCE [LARGE SCALE GENOMIC DNA]</scope>
    <source>
        <strain evidence="2 3">ZWAL4003</strain>
    </source>
</reference>
<dbReference type="RefSeq" id="WP_165314078.1">
    <property type="nucleotide sequence ID" value="NZ_CP049332.1"/>
</dbReference>
<accession>A0A6G7CQV7</accession>
<protein>
    <submittedName>
        <fullName evidence="2">DUF1439 domain-containing protein</fullName>
    </submittedName>
</protein>
<keyword evidence="3" id="KW-1185">Reference proteome</keyword>
<dbReference type="Pfam" id="PF07273">
    <property type="entry name" value="DUF1439"/>
    <property type="match status" value="1"/>
</dbReference>
<name>A0A6G7CQV7_9VIBR</name>
<dbReference type="KEGG" id="vzi:G5S32_21025"/>
<proteinExistence type="predicted"/>